<name>A0ABQ9GVY1_9NEOP</name>
<reference evidence="1 2" key="1">
    <citation type="submission" date="2023-02" db="EMBL/GenBank/DDBJ databases">
        <title>LHISI_Scaffold_Assembly.</title>
        <authorList>
            <person name="Stuart O.P."/>
            <person name="Cleave R."/>
            <person name="Magrath M.J.L."/>
            <person name="Mikheyev A.S."/>
        </authorList>
    </citation>
    <scope>NUCLEOTIDE SEQUENCE [LARGE SCALE GENOMIC DNA]</scope>
    <source>
        <strain evidence="1">Daus_M_001</strain>
        <tissue evidence="1">Leg muscle</tissue>
    </source>
</reference>
<dbReference type="Proteomes" id="UP001159363">
    <property type="component" value="Chromosome 8"/>
</dbReference>
<sequence length="344" mass="38945">MEELERMLFVSRRHCWTVRRPATQPPEPWSRIGIFSWNIYYVFVEPVGRGLKRTVAARPRPKGEEAIRATVKCTPNASSLLRARRERLRITPPGSTSLQCSRVLRTPSCTVYFTRRVSRLLVRSHHKHLVRRRLVISRRHPPYSPMSLAALDLAHVGRVNMAALGCLLAVKGHDHSPPPSRSRAECILTPRTTNIKPLFCLLAVHGKTNVSKLYNVLTANIKYPGATLAERLACSPPTKAIRVQSPAASLWIFACGNRAGRCRWSAGFLVDLPFPRPLIPALLHTHPHRLSRPRSFRFYFERFSFPTAARRFNGRPLVPLAGPWRGGVVGPGRAEPERWRLAPR</sequence>
<keyword evidence="2" id="KW-1185">Reference proteome</keyword>
<evidence type="ECO:0000313" key="1">
    <source>
        <dbReference type="EMBL" id="KAJ8876156.1"/>
    </source>
</evidence>
<gene>
    <name evidence="1" type="ORF">PR048_024065</name>
</gene>
<accession>A0ABQ9GVY1</accession>
<protein>
    <submittedName>
        <fullName evidence="1">Uncharacterized protein</fullName>
    </submittedName>
</protein>
<comment type="caution">
    <text evidence="1">The sequence shown here is derived from an EMBL/GenBank/DDBJ whole genome shotgun (WGS) entry which is preliminary data.</text>
</comment>
<proteinExistence type="predicted"/>
<organism evidence="1 2">
    <name type="scientific">Dryococelus australis</name>
    <dbReference type="NCBI Taxonomy" id="614101"/>
    <lineage>
        <taxon>Eukaryota</taxon>
        <taxon>Metazoa</taxon>
        <taxon>Ecdysozoa</taxon>
        <taxon>Arthropoda</taxon>
        <taxon>Hexapoda</taxon>
        <taxon>Insecta</taxon>
        <taxon>Pterygota</taxon>
        <taxon>Neoptera</taxon>
        <taxon>Polyneoptera</taxon>
        <taxon>Phasmatodea</taxon>
        <taxon>Verophasmatodea</taxon>
        <taxon>Anareolatae</taxon>
        <taxon>Phasmatidae</taxon>
        <taxon>Eurycanthinae</taxon>
        <taxon>Dryococelus</taxon>
    </lineage>
</organism>
<evidence type="ECO:0000313" key="2">
    <source>
        <dbReference type="Proteomes" id="UP001159363"/>
    </source>
</evidence>
<dbReference type="EMBL" id="JARBHB010000009">
    <property type="protein sequence ID" value="KAJ8876156.1"/>
    <property type="molecule type" value="Genomic_DNA"/>
</dbReference>